<feature type="compositionally biased region" description="Polar residues" evidence="1">
    <location>
        <begin position="93"/>
        <end position="111"/>
    </location>
</feature>
<organism evidence="2 3">
    <name type="scientific">Biomphalaria glabrata</name>
    <name type="common">Bloodfluke planorb</name>
    <name type="synonym">Freshwater snail</name>
    <dbReference type="NCBI Taxonomy" id="6526"/>
    <lineage>
        <taxon>Eukaryota</taxon>
        <taxon>Metazoa</taxon>
        <taxon>Spiralia</taxon>
        <taxon>Lophotrochozoa</taxon>
        <taxon>Mollusca</taxon>
        <taxon>Gastropoda</taxon>
        <taxon>Heterobranchia</taxon>
        <taxon>Euthyneura</taxon>
        <taxon>Panpulmonata</taxon>
        <taxon>Hygrophila</taxon>
        <taxon>Lymnaeoidea</taxon>
        <taxon>Planorbidae</taxon>
        <taxon>Biomphalaria</taxon>
    </lineage>
</organism>
<evidence type="ECO:0000256" key="1">
    <source>
        <dbReference type="SAM" id="MobiDB-lite"/>
    </source>
</evidence>
<sequence>MKGEFLMNTSKYLFDSEKKTTKKPWRKPSFQTFSDSRKTTSSRSTTTFDQFVYTLELVNTTMFSRFDSQKAAPEVKKIVSMNFIDRRDEKLHSSGQNSNRSTSRSVPNSRQRRSAVQNYYIDVAALLDYKLYSKFLALANNHVATAMQNILEHYAFVFSGADMLYQGIQHPEYTIHILLSRVYAFQVRIYIAHFSG</sequence>
<proteinExistence type="predicted"/>
<dbReference type="RefSeq" id="XP_055865184.1">
    <property type="nucleotide sequence ID" value="XM_056009209.1"/>
</dbReference>
<name>A0A9W2YR23_BIOGL</name>
<reference evidence="3" key="1">
    <citation type="submission" date="2025-08" db="UniProtKB">
        <authorList>
            <consortium name="RefSeq"/>
        </authorList>
    </citation>
    <scope>IDENTIFICATION</scope>
</reference>
<dbReference type="OrthoDB" id="6134861at2759"/>
<gene>
    <name evidence="3" type="primary">LOC129922565</name>
</gene>
<dbReference type="Proteomes" id="UP001165740">
    <property type="component" value="Chromosome 13"/>
</dbReference>
<dbReference type="AlphaFoldDB" id="A0A9W2YR23"/>
<evidence type="ECO:0000313" key="3">
    <source>
        <dbReference type="RefSeq" id="XP_055865184.1"/>
    </source>
</evidence>
<protein>
    <submittedName>
        <fullName evidence="3">Uncharacterized protein LOC129922565</fullName>
    </submittedName>
</protein>
<dbReference type="GeneID" id="129922565"/>
<evidence type="ECO:0000313" key="2">
    <source>
        <dbReference type="Proteomes" id="UP001165740"/>
    </source>
</evidence>
<feature type="region of interest" description="Disordered" evidence="1">
    <location>
        <begin position="90"/>
        <end position="111"/>
    </location>
</feature>
<accession>A0A9W2YR23</accession>
<keyword evidence="2" id="KW-1185">Reference proteome</keyword>